<dbReference type="Gene3D" id="3.40.50.300">
    <property type="entry name" value="P-loop containing nucleotide triphosphate hydrolases"/>
    <property type="match status" value="1"/>
</dbReference>
<reference evidence="13 14" key="1">
    <citation type="journal article" date="2024" name="bioRxiv">
        <title>A reference genome for Trichogramma kaykai: A tiny desert-dwelling parasitoid wasp with competing sex-ratio distorters.</title>
        <authorList>
            <person name="Culotta J."/>
            <person name="Lindsey A.R."/>
        </authorList>
    </citation>
    <scope>NUCLEOTIDE SEQUENCE [LARGE SCALE GENOMIC DNA]</scope>
    <source>
        <strain evidence="13 14">KSX58</strain>
    </source>
</reference>
<feature type="region of interest" description="Disordered" evidence="11">
    <location>
        <begin position="148"/>
        <end position="170"/>
    </location>
</feature>
<evidence type="ECO:0000256" key="11">
    <source>
        <dbReference type="SAM" id="MobiDB-lite"/>
    </source>
</evidence>
<comment type="function">
    <text evidence="9">One of the essential components for the initiation of protein synthesis. Protects formylmethionyl-tRNA from spontaneous hydrolysis and promotes its binding to the 30S ribosomal subunits. Also involved in the hydrolysis of GTP during the formation of the 70S ribosomal complex.</text>
</comment>
<evidence type="ECO:0000313" key="13">
    <source>
        <dbReference type="EMBL" id="KAL3391105.1"/>
    </source>
</evidence>
<evidence type="ECO:0000256" key="6">
    <source>
        <dbReference type="ARBA" id="ARBA00022946"/>
    </source>
</evidence>
<evidence type="ECO:0000256" key="1">
    <source>
        <dbReference type="ARBA" id="ARBA00004173"/>
    </source>
</evidence>
<dbReference type="GO" id="GO:0005739">
    <property type="term" value="C:mitochondrion"/>
    <property type="evidence" value="ECO:0007669"/>
    <property type="project" value="UniProtKB-SubCell"/>
</dbReference>
<dbReference type="InterPro" id="IPR036925">
    <property type="entry name" value="TIF_IF2_dom3_sf"/>
</dbReference>
<dbReference type="InterPro" id="IPR027417">
    <property type="entry name" value="P-loop_NTPase"/>
</dbReference>
<evidence type="ECO:0000256" key="9">
    <source>
        <dbReference type="ARBA" id="ARBA00025162"/>
    </source>
</evidence>
<dbReference type="NCBIfam" id="TIGR00487">
    <property type="entry name" value="IF-2"/>
    <property type="match status" value="1"/>
</dbReference>
<dbReference type="Gene3D" id="2.40.30.10">
    <property type="entry name" value="Translation factors"/>
    <property type="match status" value="2"/>
</dbReference>
<dbReference type="GO" id="GO:0003743">
    <property type="term" value="F:translation initiation factor activity"/>
    <property type="evidence" value="ECO:0007669"/>
    <property type="project" value="UniProtKB-KW"/>
</dbReference>
<comment type="caution">
    <text evidence="13">The sequence shown here is derived from an EMBL/GenBank/DDBJ whole genome shotgun (WGS) entry which is preliminary data.</text>
</comment>
<dbReference type="Pfam" id="PF11987">
    <property type="entry name" value="IF-2"/>
    <property type="match status" value="1"/>
</dbReference>
<comment type="similarity">
    <text evidence="2">Belongs to the TRAFAC class translation factor GTPase superfamily. Classic translation factor GTPase family. IF-2 subfamily.</text>
</comment>
<dbReference type="FunFam" id="2.40.30.10:FF:000007">
    <property type="entry name" value="Translation initiation factor IF-2"/>
    <property type="match status" value="1"/>
</dbReference>
<sequence length="717" mass="79815">MAALLIKTCLRQSITKKLLTETFTGKIKLRPRVVLADLTCLQCCCYHTTPALLAKKKISPAEKRRMEQEKLLAKLNPKIKPDRPSVEVWKNMTVKELATSAGRPLDDILDALHITNKNFPFKRDTILEDPSIIHETVKKLGAKVRVVTRPSDKKEEAKEEDLDAVKRPPPDPSVLIKRRPVITIMGHVDHGKTTLLDALRHSSVVDSEFGGITQHIGAFNVTLSSGEKMTFLDTPGHAAFSAMRARGANATDIVILVVAADDGVMEQTIQSINMAKDAKVPIIVAVNKCDKPNVDISRTHAMLAEEGIVVEELGGDVQSINISALKRTNLDQLIDAVAAQAEIMALKGDPTGLVEGVIIEATNDLHRGKLATALIQRGTLRKGDILVSGLAHAKVRAMFDHSGTVVTEAGISDAVQIIGWRELPIAGEEILEVENEKRANQVMKFRNAKLNEQKSIEHKVAAEEKHKIHRVEYEKLQAQKRALGVRRWRKKGNREKEMVEDTFPRVSIIVKGDVVGSVEAILDVLDTYTEEDKCKLALVHYGVGAISESDLDLAKAFNAIIYCFNTKVPKSLNMAIEKENISIRHHNVIYRLIDDLKLEINKKLPIIQADETIGEAEVLKEFEINEKRKKIKVAGCRCIKGQLKKSELFKIIRDGEVIFRGKADSIRHLKNEIDTVKTNMECGVKLAKVDFEIKPGDKLVCYEVVDKNQETDWDPGF</sequence>
<keyword evidence="14" id="KW-1185">Reference proteome</keyword>
<dbReference type="SUPFAM" id="SSF52540">
    <property type="entry name" value="P-loop containing nucleoside triphosphate hydrolases"/>
    <property type="match status" value="1"/>
</dbReference>
<evidence type="ECO:0000313" key="14">
    <source>
        <dbReference type="Proteomes" id="UP001627154"/>
    </source>
</evidence>
<protein>
    <recommendedName>
        <fullName evidence="10">Translation initiation factor IF-2, mitochondrial</fullName>
    </recommendedName>
</protein>
<evidence type="ECO:0000256" key="10">
    <source>
        <dbReference type="ARBA" id="ARBA00044200"/>
    </source>
</evidence>
<keyword evidence="7" id="KW-0496">Mitochondrion</keyword>
<keyword evidence="5" id="KW-0648">Protein biosynthesis</keyword>
<dbReference type="EMBL" id="JBJJXI010000112">
    <property type="protein sequence ID" value="KAL3391105.1"/>
    <property type="molecule type" value="Genomic_DNA"/>
</dbReference>
<dbReference type="FunFam" id="3.40.50.300:FF:000019">
    <property type="entry name" value="Translation initiation factor IF-2"/>
    <property type="match status" value="1"/>
</dbReference>
<dbReference type="InterPro" id="IPR005225">
    <property type="entry name" value="Small_GTP-bd"/>
</dbReference>
<dbReference type="CDD" id="cd03702">
    <property type="entry name" value="IF2_mtIF2_II"/>
    <property type="match status" value="1"/>
</dbReference>
<dbReference type="InterPro" id="IPR015760">
    <property type="entry name" value="TIF_IF2"/>
</dbReference>
<evidence type="ECO:0000256" key="2">
    <source>
        <dbReference type="ARBA" id="ARBA00007733"/>
    </source>
</evidence>
<dbReference type="InterPro" id="IPR000178">
    <property type="entry name" value="TF_IF2_bacterial-like"/>
</dbReference>
<dbReference type="InterPro" id="IPR044145">
    <property type="entry name" value="IF2_II"/>
</dbReference>
<name>A0ABD2WDD7_9HYME</name>
<dbReference type="InterPro" id="IPR053905">
    <property type="entry name" value="EF-G-like_DII"/>
</dbReference>
<dbReference type="Proteomes" id="UP001627154">
    <property type="component" value="Unassembled WGS sequence"/>
</dbReference>
<keyword evidence="6" id="KW-0809">Transit peptide</keyword>
<dbReference type="NCBIfam" id="TIGR00231">
    <property type="entry name" value="small_GTP"/>
    <property type="match status" value="1"/>
</dbReference>
<proteinExistence type="inferred from homology"/>
<dbReference type="PANTHER" id="PTHR43381:SF20">
    <property type="entry name" value="TRANSLATION INITIATION FACTOR IF-2, MITOCHONDRIAL"/>
    <property type="match status" value="1"/>
</dbReference>
<dbReference type="PROSITE" id="PS51722">
    <property type="entry name" value="G_TR_2"/>
    <property type="match status" value="1"/>
</dbReference>
<dbReference type="InterPro" id="IPR023115">
    <property type="entry name" value="TIF_IF2_dom3"/>
</dbReference>
<dbReference type="Pfam" id="PF22042">
    <property type="entry name" value="EF-G_D2"/>
    <property type="match status" value="1"/>
</dbReference>
<gene>
    <name evidence="13" type="ORF">TKK_014164</name>
</gene>
<accession>A0ABD2WDD7</accession>
<keyword evidence="4" id="KW-0547">Nucleotide-binding</keyword>
<dbReference type="FunFam" id="2.40.30.10:FF:000008">
    <property type="entry name" value="Translation initiation factor IF-2"/>
    <property type="match status" value="1"/>
</dbReference>
<evidence type="ECO:0000256" key="7">
    <source>
        <dbReference type="ARBA" id="ARBA00023128"/>
    </source>
</evidence>
<dbReference type="InterPro" id="IPR000795">
    <property type="entry name" value="T_Tr_GTP-bd_dom"/>
</dbReference>
<evidence type="ECO:0000256" key="8">
    <source>
        <dbReference type="ARBA" id="ARBA00023134"/>
    </source>
</evidence>
<dbReference type="FunFam" id="3.40.50.10050:FF:000001">
    <property type="entry name" value="Translation initiation factor IF-2"/>
    <property type="match status" value="1"/>
</dbReference>
<dbReference type="GO" id="GO:0005525">
    <property type="term" value="F:GTP binding"/>
    <property type="evidence" value="ECO:0007669"/>
    <property type="project" value="UniProtKB-KW"/>
</dbReference>
<comment type="subcellular location">
    <subcellularLocation>
        <location evidence="1">Mitochondrion</location>
    </subcellularLocation>
</comment>
<dbReference type="Gene3D" id="3.40.50.10050">
    <property type="entry name" value="Translation initiation factor IF- 2, domain 3"/>
    <property type="match status" value="1"/>
</dbReference>
<evidence type="ECO:0000256" key="5">
    <source>
        <dbReference type="ARBA" id="ARBA00022917"/>
    </source>
</evidence>
<dbReference type="SUPFAM" id="SSF50447">
    <property type="entry name" value="Translation proteins"/>
    <property type="match status" value="2"/>
</dbReference>
<feature type="compositionally biased region" description="Basic and acidic residues" evidence="11">
    <location>
        <begin position="150"/>
        <end position="169"/>
    </location>
</feature>
<evidence type="ECO:0000256" key="3">
    <source>
        <dbReference type="ARBA" id="ARBA00022540"/>
    </source>
</evidence>
<evidence type="ECO:0000259" key="12">
    <source>
        <dbReference type="PROSITE" id="PS51722"/>
    </source>
</evidence>
<dbReference type="SUPFAM" id="SSF52156">
    <property type="entry name" value="Initiation factor IF2/eIF5b, domain 3"/>
    <property type="match status" value="1"/>
</dbReference>
<dbReference type="AlphaFoldDB" id="A0ABD2WDD7"/>
<keyword evidence="8" id="KW-0342">GTP-binding</keyword>
<dbReference type="Pfam" id="PF00009">
    <property type="entry name" value="GTP_EFTU"/>
    <property type="match status" value="1"/>
</dbReference>
<dbReference type="CDD" id="cd01887">
    <property type="entry name" value="IF2_eIF5B"/>
    <property type="match status" value="1"/>
</dbReference>
<feature type="domain" description="Tr-type G" evidence="12">
    <location>
        <begin position="177"/>
        <end position="351"/>
    </location>
</feature>
<evidence type="ECO:0000256" key="4">
    <source>
        <dbReference type="ARBA" id="ARBA00022741"/>
    </source>
</evidence>
<dbReference type="InterPro" id="IPR009000">
    <property type="entry name" value="Transl_B-barrel_sf"/>
</dbReference>
<organism evidence="13 14">
    <name type="scientific">Trichogramma kaykai</name>
    <dbReference type="NCBI Taxonomy" id="54128"/>
    <lineage>
        <taxon>Eukaryota</taxon>
        <taxon>Metazoa</taxon>
        <taxon>Ecdysozoa</taxon>
        <taxon>Arthropoda</taxon>
        <taxon>Hexapoda</taxon>
        <taxon>Insecta</taxon>
        <taxon>Pterygota</taxon>
        <taxon>Neoptera</taxon>
        <taxon>Endopterygota</taxon>
        <taxon>Hymenoptera</taxon>
        <taxon>Apocrita</taxon>
        <taxon>Proctotrupomorpha</taxon>
        <taxon>Chalcidoidea</taxon>
        <taxon>Trichogrammatidae</taxon>
        <taxon>Trichogramma</taxon>
    </lineage>
</organism>
<dbReference type="PANTHER" id="PTHR43381">
    <property type="entry name" value="TRANSLATION INITIATION FACTOR IF-2-RELATED"/>
    <property type="match status" value="1"/>
</dbReference>
<dbReference type="CDD" id="cd03692">
    <property type="entry name" value="mtIF2_IVc"/>
    <property type="match status" value="1"/>
</dbReference>
<keyword evidence="3" id="KW-0396">Initiation factor</keyword>